<dbReference type="AlphaFoldDB" id="A0A345HVM6"/>
<dbReference type="KEGG" id="spad:DVK44_27175"/>
<keyword evidence="3" id="KW-1185">Reference proteome</keyword>
<feature type="region of interest" description="Disordered" evidence="1">
    <location>
        <begin position="154"/>
        <end position="190"/>
    </location>
</feature>
<dbReference type="EMBL" id="CP031194">
    <property type="protein sequence ID" value="AXG80750.1"/>
    <property type="molecule type" value="Genomic_DNA"/>
</dbReference>
<dbReference type="Proteomes" id="UP000253868">
    <property type="component" value="Chromosome"/>
</dbReference>
<reference evidence="3" key="1">
    <citation type="submission" date="2018-07" db="EMBL/GenBank/DDBJ databases">
        <authorList>
            <person name="Zhao J."/>
        </authorList>
    </citation>
    <scope>NUCLEOTIDE SEQUENCE [LARGE SCALE GENOMIC DNA]</scope>
    <source>
        <strain evidence="3">GSSD-12</strain>
    </source>
</reference>
<sequence>MGVTTPSDTPTVHTLARALADQLHPGAAPRDVTVSFGARRQAPVEYRARSRGGPVTVFAQALHATLYGLPTDNKTLPAALDALLQTAHTATAPEQQTALLRQVAEQLRNAAEIIQRYQYRAQWNRYPDDIAKQLHDAHGQAQQIAQTLDRVASAFSNPPGVDTAPNAYRHHGPSTAAPAPPLTPTTGRHR</sequence>
<organism evidence="2 3">
    <name type="scientific">Streptomyces paludis</name>
    <dbReference type="NCBI Taxonomy" id="2282738"/>
    <lineage>
        <taxon>Bacteria</taxon>
        <taxon>Bacillati</taxon>
        <taxon>Actinomycetota</taxon>
        <taxon>Actinomycetes</taxon>
        <taxon>Kitasatosporales</taxon>
        <taxon>Streptomycetaceae</taxon>
        <taxon>Streptomyces</taxon>
    </lineage>
</organism>
<evidence type="ECO:0000313" key="2">
    <source>
        <dbReference type="EMBL" id="AXG80750.1"/>
    </source>
</evidence>
<dbReference type="OrthoDB" id="4331334at2"/>
<evidence type="ECO:0000256" key="1">
    <source>
        <dbReference type="SAM" id="MobiDB-lite"/>
    </source>
</evidence>
<proteinExistence type="predicted"/>
<protein>
    <submittedName>
        <fullName evidence="2">Uncharacterized protein</fullName>
    </submittedName>
</protein>
<accession>A0A345HVM6</accession>
<name>A0A345HVM6_9ACTN</name>
<gene>
    <name evidence="2" type="ORF">DVK44_27175</name>
</gene>
<evidence type="ECO:0000313" key="3">
    <source>
        <dbReference type="Proteomes" id="UP000253868"/>
    </source>
</evidence>